<proteinExistence type="predicted"/>
<dbReference type="KEGG" id="opr:Ocepr_2290"/>
<dbReference type="EMBL" id="CP002362">
    <property type="protein sequence ID" value="ADR37738.1"/>
    <property type="molecule type" value="Genomic_DNA"/>
</dbReference>
<evidence type="ECO:0000313" key="2">
    <source>
        <dbReference type="Proteomes" id="UP000008722"/>
    </source>
</evidence>
<protein>
    <submittedName>
        <fullName evidence="1">Uncharacterized protein</fullName>
    </submittedName>
</protein>
<accession>E4UAV3</accession>
<geneLocation type="plasmid" evidence="1 2">
    <name>pOCEPR01</name>
</geneLocation>
<reference evidence="1 2" key="2">
    <citation type="journal article" date="2011" name="Stand. Genomic Sci.">
        <title>Complete genome sequence of Oceanithermus profundus type strain (506).</title>
        <authorList>
            <person name="Pati A."/>
            <person name="Zhang X."/>
            <person name="Lapidus A."/>
            <person name="Nolan M."/>
            <person name="Lucas S."/>
            <person name="Del Rio T.G."/>
            <person name="Tice H."/>
            <person name="Cheng J.F."/>
            <person name="Tapia R."/>
            <person name="Han C."/>
            <person name="Goodwin L."/>
            <person name="Pitluck S."/>
            <person name="Liolios K."/>
            <person name="Pagani I."/>
            <person name="Ivanova N."/>
            <person name="Mavromatis K."/>
            <person name="Chen A."/>
            <person name="Palaniappan K."/>
            <person name="Hauser L."/>
            <person name="Jeffries C.D."/>
            <person name="Brambilla E.M."/>
            <person name="Rohl A."/>
            <person name="Mwirichia R."/>
            <person name="Rohde M."/>
            <person name="Tindall B.J."/>
            <person name="Sikorski J."/>
            <person name="Wirth R."/>
            <person name="Goker M."/>
            <person name="Woyke T."/>
            <person name="Detter J.C."/>
            <person name="Bristow J."/>
            <person name="Eisen J.A."/>
            <person name="Markowitz V."/>
            <person name="Hugenholtz P."/>
            <person name="Kyrpides N.C."/>
            <person name="Klenk H.P."/>
            <person name="Land M."/>
        </authorList>
    </citation>
    <scope>NUCLEOTIDE SEQUENCE [LARGE SCALE GENOMIC DNA]</scope>
    <source>
        <strain evidence="2">DSM 14977 / NBRC 100410 / VKM B-2274 / 506</strain>
        <plasmid evidence="2">Plasmid pOCEPR01</plasmid>
    </source>
</reference>
<sequence>MPKGERGFVYCVDDPGLEDLCEPCLEELAERLAERLGLGVEMVFDEAGSERIDLYDPEDEEAVYGYRVRRRAH</sequence>
<dbReference type="RefSeq" id="WP_013449718.1">
    <property type="nucleotide sequence ID" value="NC_014753.1"/>
</dbReference>
<dbReference type="AlphaFoldDB" id="E4UAV3"/>
<reference evidence="2" key="1">
    <citation type="submission" date="2010-11" db="EMBL/GenBank/DDBJ databases">
        <title>The complete sequence of plasmid of Oceanithermus profundus DSM 14977.</title>
        <authorList>
            <consortium name="US DOE Joint Genome Institute (JGI-PGF)"/>
            <person name="Lucas S."/>
            <person name="Copeland A."/>
            <person name="Lapidus A."/>
            <person name="Bruce D."/>
            <person name="Goodwin L."/>
            <person name="Pitluck S."/>
            <person name="Kyrpides N."/>
            <person name="Mavromatis K."/>
            <person name="Pagani I."/>
            <person name="Ivanova N."/>
            <person name="Zhang X."/>
            <person name="Brettin T."/>
            <person name="Detter J.C."/>
            <person name="Tapia R."/>
            <person name="Han C."/>
            <person name="Land M."/>
            <person name="Hauser L."/>
            <person name="Markowitz V."/>
            <person name="Cheng J.-F."/>
            <person name="Hugenholtz P."/>
            <person name="Woyke T."/>
            <person name="Wu D."/>
            <person name="Tindall B."/>
            <person name="Faehnrich R."/>
            <person name="Brambilla E."/>
            <person name="Klenk H.-P."/>
            <person name="Eisen J.A."/>
        </authorList>
    </citation>
    <scope>NUCLEOTIDE SEQUENCE [LARGE SCALE GENOMIC DNA]</scope>
    <source>
        <strain evidence="2">DSM 14977 / NBRC 100410 / VKM B-2274 / 506</strain>
        <plasmid evidence="2">Plasmid pOCEPR01</plasmid>
    </source>
</reference>
<name>E4UAV3_OCEP5</name>
<keyword evidence="2" id="KW-1185">Reference proteome</keyword>
<gene>
    <name evidence="1" type="ordered locus">Ocepr_2290</name>
</gene>
<evidence type="ECO:0000313" key="1">
    <source>
        <dbReference type="EMBL" id="ADR37738.1"/>
    </source>
</evidence>
<dbReference type="Proteomes" id="UP000008722">
    <property type="component" value="Plasmid pOCEPR01"/>
</dbReference>
<keyword evidence="1" id="KW-0614">Plasmid</keyword>
<organism evidence="1 2">
    <name type="scientific">Oceanithermus profundus (strain DSM 14977 / NBRC 100410 / VKM B-2274 / 506)</name>
    <dbReference type="NCBI Taxonomy" id="670487"/>
    <lineage>
        <taxon>Bacteria</taxon>
        <taxon>Thermotogati</taxon>
        <taxon>Deinococcota</taxon>
        <taxon>Deinococci</taxon>
        <taxon>Thermales</taxon>
        <taxon>Thermaceae</taxon>
        <taxon>Oceanithermus</taxon>
    </lineage>
</organism>
<dbReference type="HOGENOM" id="CLU_2701124_0_0_0"/>